<dbReference type="EMBL" id="PYAV01000001">
    <property type="protein sequence ID" value="PSL51099.1"/>
    <property type="molecule type" value="Genomic_DNA"/>
</dbReference>
<organism evidence="1 2">
    <name type="scientific">Salsuginibacillus halophilus</name>
    <dbReference type="NCBI Taxonomy" id="517424"/>
    <lineage>
        <taxon>Bacteria</taxon>
        <taxon>Bacillati</taxon>
        <taxon>Bacillota</taxon>
        <taxon>Bacilli</taxon>
        <taxon>Bacillales</taxon>
        <taxon>Bacillaceae</taxon>
        <taxon>Salsuginibacillus</taxon>
    </lineage>
</organism>
<name>A0A2P8HXX7_9BACI</name>
<evidence type="ECO:0000313" key="1">
    <source>
        <dbReference type="EMBL" id="PSL51099.1"/>
    </source>
</evidence>
<evidence type="ECO:0000313" key="2">
    <source>
        <dbReference type="Proteomes" id="UP000242310"/>
    </source>
</evidence>
<reference evidence="1 2" key="1">
    <citation type="submission" date="2018-03" db="EMBL/GenBank/DDBJ databases">
        <title>Genomic Encyclopedia of Type Strains, Phase III (KMG-III): the genomes of soil and plant-associated and newly described type strains.</title>
        <authorList>
            <person name="Whitman W."/>
        </authorList>
    </citation>
    <scope>NUCLEOTIDE SEQUENCE [LARGE SCALE GENOMIC DNA]</scope>
    <source>
        <strain evidence="1 2">CGMCC 1.07653</strain>
    </source>
</reference>
<dbReference type="AlphaFoldDB" id="A0A2P8HXX7"/>
<accession>A0A2P8HXX7</accession>
<dbReference type="RefSeq" id="WP_146139894.1">
    <property type="nucleotide sequence ID" value="NZ_PYAV01000001.1"/>
</dbReference>
<keyword evidence="2" id="KW-1185">Reference proteome</keyword>
<sequence length="65" mass="7711">MFTKIESRYGYDMYKAEYNDNLYIIQYNPERGEIEQMRPLSDGSTDVVAHLFYDHIASKDNETSH</sequence>
<protein>
    <submittedName>
        <fullName evidence="1">Uncharacterized protein</fullName>
    </submittedName>
</protein>
<comment type="caution">
    <text evidence="1">The sequence shown here is derived from an EMBL/GenBank/DDBJ whole genome shotgun (WGS) entry which is preliminary data.</text>
</comment>
<dbReference type="Proteomes" id="UP000242310">
    <property type="component" value="Unassembled WGS sequence"/>
</dbReference>
<gene>
    <name evidence="1" type="ORF">B0H94_1018</name>
</gene>
<dbReference type="OrthoDB" id="2973102at2"/>
<proteinExistence type="predicted"/>